<name>A0A067PXY9_9AGAM</name>
<accession>A0A067PXY9</accession>
<protein>
    <submittedName>
        <fullName evidence="2">Uncharacterized protein</fullName>
    </submittedName>
</protein>
<feature type="compositionally biased region" description="Pro residues" evidence="1">
    <location>
        <begin position="78"/>
        <end position="90"/>
    </location>
</feature>
<proteinExistence type="predicted"/>
<evidence type="ECO:0000313" key="3">
    <source>
        <dbReference type="Proteomes" id="UP000027265"/>
    </source>
</evidence>
<feature type="region of interest" description="Disordered" evidence="1">
    <location>
        <begin position="77"/>
        <end position="105"/>
    </location>
</feature>
<dbReference type="Proteomes" id="UP000027265">
    <property type="component" value="Unassembled WGS sequence"/>
</dbReference>
<evidence type="ECO:0000256" key="1">
    <source>
        <dbReference type="SAM" id="MobiDB-lite"/>
    </source>
</evidence>
<sequence>MDSQNPSNPSVDLGNPQIGSPSGREGENATSTSRASENVPVGASADAPSGGSQSLRIFLPSTTFGPLTNIVDIYRPVVDPPKPYYAPRGPPKALVRGPPPPPPPR</sequence>
<feature type="compositionally biased region" description="Polar residues" evidence="1">
    <location>
        <begin position="1"/>
        <end position="10"/>
    </location>
</feature>
<keyword evidence="3" id="KW-1185">Reference proteome</keyword>
<dbReference type="AlphaFoldDB" id="A0A067PXY9"/>
<gene>
    <name evidence="2" type="ORF">JAAARDRAFT_47092</name>
</gene>
<feature type="region of interest" description="Disordered" evidence="1">
    <location>
        <begin position="1"/>
        <end position="57"/>
    </location>
</feature>
<reference evidence="3" key="1">
    <citation type="journal article" date="2014" name="Proc. Natl. Acad. Sci. U.S.A.">
        <title>Extensive sampling of basidiomycete genomes demonstrates inadequacy of the white-rot/brown-rot paradigm for wood decay fungi.</title>
        <authorList>
            <person name="Riley R."/>
            <person name="Salamov A.A."/>
            <person name="Brown D.W."/>
            <person name="Nagy L.G."/>
            <person name="Floudas D."/>
            <person name="Held B.W."/>
            <person name="Levasseur A."/>
            <person name="Lombard V."/>
            <person name="Morin E."/>
            <person name="Otillar R."/>
            <person name="Lindquist E.A."/>
            <person name="Sun H."/>
            <person name="LaButti K.M."/>
            <person name="Schmutz J."/>
            <person name="Jabbour D."/>
            <person name="Luo H."/>
            <person name="Baker S.E."/>
            <person name="Pisabarro A.G."/>
            <person name="Walton J.D."/>
            <person name="Blanchette R.A."/>
            <person name="Henrissat B."/>
            <person name="Martin F."/>
            <person name="Cullen D."/>
            <person name="Hibbett D.S."/>
            <person name="Grigoriev I.V."/>
        </authorList>
    </citation>
    <scope>NUCLEOTIDE SEQUENCE [LARGE SCALE GENOMIC DNA]</scope>
    <source>
        <strain evidence="3">MUCL 33604</strain>
    </source>
</reference>
<organism evidence="2 3">
    <name type="scientific">Jaapia argillacea MUCL 33604</name>
    <dbReference type="NCBI Taxonomy" id="933084"/>
    <lineage>
        <taxon>Eukaryota</taxon>
        <taxon>Fungi</taxon>
        <taxon>Dikarya</taxon>
        <taxon>Basidiomycota</taxon>
        <taxon>Agaricomycotina</taxon>
        <taxon>Agaricomycetes</taxon>
        <taxon>Agaricomycetidae</taxon>
        <taxon>Jaapiales</taxon>
        <taxon>Jaapiaceae</taxon>
        <taxon>Jaapia</taxon>
    </lineage>
</organism>
<dbReference type="InParanoid" id="A0A067PXY9"/>
<dbReference type="HOGENOM" id="CLU_2399996_0_0_1"/>
<dbReference type="EMBL" id="KL197717">
    <property type="protein sequence ID" value="KDQ58745.1"/>
    <property type="molecule type" value="Genomic_DNA"/>
</dbReference>
<evidence type="ECO:0000313" key="2">
    <source>
        <dbReference type="EMBL" id="KDQ58745.1"/>
    </source>
</evidence>